<keyword evidence="1" id="KW-0863">Zinc-finger</keyword>
<keyword evidence="5" id="KW-1185">Reference proteome</keyword>
<feature type="compositionally biased region" description="Basic residues" evidence="2">
    <location>
        <begin position="157"/>
        <end position="166"/>
    </location>
</feature>
<reference evidence="4" key="1">
    <citation type="submission" date="2014-09" db="EMBL/GenBank/DDBJ databases">
        <title>Genome sequence of the luminous mushroom Mycena chlorophos for searching fungal bioluminescence genes.</title>
        <authorList>
            <person name="Tanaka Y."/>
            <person name="Kasuga D."/>
            <person name="Oba Y."/>
            <person name="Hase S."/>
            <person name="Sato K."/>
            <person name="Oba Y."/>
            <person name="Sakakibara Y."/>
        </authorList>
    </citation>
    <scope>NUCLEOTIDE SEQUENCE</scope>
</reference>
<dbReference type="EMBL" id="DF844988">
    <property type="protein sequence ID" value="GAT48890.1"/>
    <property type="molecule type" value="Genomic_DNA"/>
</dbReference>
<evidence type="ECO:0000313" key="5">
    <source>
        <dbReference type="Proteomes" id="UP000815677"/>
    </source>
</evidence>
<gene>
    <name evidence="4" type="ORF">MCHLO_06258</name>
</gene>
<proteinExistence type="predicted"/>
<feature type="region of interest" description="Disordered" evidence="2">
    <location>
        <begin position="59"/>
        <end position="119"/>
    </location>
</feature>
<sequence>MVRKYNYECFYISPLLIRGHCRSAASPNDARTVATRIPGPQDGVLRDRALNWTPEAMGSDILEASPPQSPSSSESQPSQPEAADSPSLGSATHPQRARRRHYRKAPVDHRPCPNCHTPNPKEWRWGTCSGVHVCNSCSKYEAVHKRPRPSALEAQRVKRRRAGGLR</sequence>
<feature type="region of interest" description="Disordered" evidence="2">
    <location>
        <begin position="26"/>
        <end position="45"/>
    </location>
</feature>
<evidence type="ECO:0000256" key="1">
    <source>
        <dbReference type="PROSITE-ProRule" id="PRU00094"/>
    </source>
</evidence>
<feature type="compositionally biased region" description="Low complexity" evidence="2">
    <location>
        <begin position="63"/>
        <end position="83"/>
    </location>
</feature>
<dbReference type="PROSITE" id="PS50114">
    <property type="entry name" value="GATA_ZN_FINGER_2"/>
    <property type="match status" value="1"/>
</dbReference>
<feature type="compositionally biased region" description="Basic residues" evidence="2">
    <location>
        <begin position="95"/>
        <end position="104"/>
    </location>
</feature>
<dbReference type="CDD" id="cd00202">
    <property type="entry name" value="ZnF_GATA"/>
    <property type="match status" value="1"/>
</dbReference>
<evidence type="ECO:0000256" key="2">
    <source>
        <dbReference type="SAM" id="MobiDB-lite"/>
    </source>
</evidence>
<organism evidence="4 5">
    <name type="scientific">Mycena chlorophos</name>
    <name type="common">Agaric fungus</name>
    <name type="synonym">Agaricus chlorophos</name>
    <dbReference type="NCBI Taxonomy" id="658473"/>
    <lineage>
        <taxon>Eukaryota</taxon>
        <taxon>Fungi</taxon>
        <taxon>Dikarya</taxon>
        <taxon>Basidiomycota</taxon>
        <taxon>Agaricomycotina</taxon>
        <taxon>Agaricomycetes</taxon>
        <taxon>Agaricomycetidae</taxon>
        <taxon>Agaricales</taxon>
        <taxon>Marasmiineae</taxon>
        <taxon>Mycenaceae</taxon>
        <taxon>Mycena</taxon>
    </lineage>
</organism>
<evidence type="ECO:0000313" key="4">
    <source>
        <dbReference type="EMBL" id="GAT48890.1"/>
    </source>
</evidence>
<dbReference type="Proteomes" id="UP000815677">
    <property type="component" value="Unassembled WGS sequence"/>
</dbReference>
<feature type="region of interest" description="Disordered" evidence="2">
    <location>
        <begin position="144"/>
        <end position="166"/>
    </location>
</feature>
<feature type="domain" description="GATA-type" evidence="3">
    <location>
        <begin position="106"/>
        <end position="160"/>
    </location>
</feature>
<dbReference type="InterPro" id="IPR013088">
    <property type="entry name" value="Znf_NHR/GATA"/>
</dbReference>
<keyword evidence="1" id="KW-0862">Zinc</keyword>
<accession>A0ABQ0LCN2</accession>
<dbReference type="InterPro" id="IPR000679">
    <property type="entry name" value="Znf_GATA"/>
</dbReference>
<evidence type="ECO:0000259" key="3">
    <source>
        <dbReference type="PROSITE" id="PS50114"/>
    </source>
</evidence>
<dbReference type="Gene3D" id="3.30.50.10">
    <property type="entry name" value="Erythroid Transcription Factor GATA-1, subunit A"/>
    <property type="match status" value="1"/>
</dbReference>
<keyword evidence="1" id="KW-0479">Metal-binding</keyword>
<name>A0ABQ0LCN2_MYCCL</name>
<dbReference type="SUPFAM" id="SSF57716">
    <property type="entry name" value="Glucocorticoid receptor-like (DNA-binding domain)"/>
    <property type="match status" value="1"/>
</dbReference>
<protein>
    <recommendedName>
        <fullName evidence="3">GATA-type domain-containing protein</fullName>
    </recommendedName>
</protein>